<organism evidence="1 2">
    <name type="scientific">Photobacterium aphoticum</name>
    <dbReference type="NCBI Taxonomy" id="754436"/>
    <lineage>
        <taxon>Bacteria</taxon>
        <taxon>Pseudomonadati</taxon>
        <taxon>Pseudomonadota</taxon>
        <taxon>Gammaproteobacteria</taxon>
        <taxon>Vibrionales</taxon>
        <taxon>Vibrionaceae</taxon>
        <taxon>Photobacterium</taxon>
    </lineage>
</organism>
<reference evidence="1 2" key="1">
    <citation type="journal article" date="2014" name="Genome Announc.">
        <title>Draft Genome Sequences of Two Vibrionaceae Species, Vibrio ponticus C121 and Photobacterium aphoticum C119, Isolated as Coral Reef Microbiota.</title>
        <authorList>
            <person name="Al-saari N."/>
            <person name="Meirelles P.M."/>
            <person name="Mino S."/>
            <person name="Suda W."/>
            <person name="Oshima K."/>
            <person name="Hattori M."/>
            <person name="Ohkuma M."/>
            <person name="Thompson F.L."/>
            <person name="Gomez-Gil B."/>
            <person name="Sawabe T."/>
            <person name="Sawabe T."/>
        </authorList>
    </citation>
    <scope>NUCLEOTIDE SEQUENCE [LARGE SCALE GENOMIC DNA]</scope>
    <source>
        <strain evidence="1 2">JCM 19237</strain>
    </source>
</reference>
<dbReference type="EMBL" id="BBMN01000003">
    <property type="protein sequence ID" value="GAL04004.1"/>
    <property type="molecule type" value="Genomic_DNA"/>
</dbReference>
<name>A0A090QQD9_9GAMM</name>
<dbReference type="eggNOG" id="ENOG50323BS">
    <property type="taxonomic scope" value="Bacteria"/>
</dbReference>
<dbReference type="AlphaFoldDB" id="A0A090QQD9"/>
<evidence type="ECO:0000313" key="1">
    <source>
        <dbReference type="EMBL" id="GAL04004.1"/>
    </source>
</evidence>
<dbReference type="STRING" id="754436.JCM19237_2155"/>
<accession>A0A090QQD9</accession>
<gene>
    <name evidence="1" type="ORF">JCM19237_2155</name>
</gene>
<protein>
    <recommendedName>
        <fullName evidence="3">Wadjet protein JetD C-terminal domain-containing protein</fullName>
    </recommendedName>
</protein>
<proteinExistence type="predicted"/>
<comment type="caution">
    <text evidence="1">The sequence shown here is derived from an EMBL/GenBank/DDBJ whole genome shotgun (WGS) entry which is preliminary data.</text>
</comment>
<dbReference type="Proteomes" id="UP000029227">
    <property type="component" value="Unassembled WGS sequence"/>
</dbReference>
<evidence type="ECO:0008006" key="3">
    <source>
        <dbReference type="Google" id="ProtNLM"/>
    </source>
</evidence>
<evidence type="ECO:0000313" key="2">
    <source>
        <dbReference type="Proteomes" id="UP000029227"/>
    </source>
</evidence>
<sequence length="107" mass="12257">MLGSGNQICDRLNIPFLADYERIYCAQDLDLGGLTIYQTLKKSLPQCQWLAPPEWEPHRDKFRLPPKDAPQLAKAIQLARTLSLTQEADVMNQTRAFLEQEAFLPEL</sequence>